<evidence type="ECO:0000256" key="1">
    <source>
        <dbReference type="SAM" id="MobiDB-lite"/>
    </source>
</evidence>
<evidence type="ECO:0000313" key="3">
    <source>
        <dbReference type="Proteomes" id="UP000677918"/>
    </source>
</evidence>
<dbReference type="AlphaFoldDB" id="A0A8J4M1E2"/>
<proteinExistence type="predicted"/>
<feature type="region of interest" description="Disordered" evidence="1">
    <location>
        <begin position="41"/>
        <end position="61"/>
    </location>
</feature>
<dbReference type="Proteomes" id="UP000677918">
    <property type="component" value="Unassembled WGS sequence"/>
</dbReference>
<organism evidence="2 3">
    <name type="scientific">Xylanibacillus composti</name>
    <dbReference type="NCBI Taxonomy" id="1572762"/>
    <lineage>
        <taxon>Bacteria</taxon>
        <taxon>Bacillati</taxon>
        <taxon>Bacillota</taxon>
        <taxon>Bacilli</taxon>
        <taxon>Bacillales</taxon>
        <taxon>Paenibacillaceae</taxon>
        <taxon>Xylanibacillus</taxon>
    </lineage>
</organism>
<sequence>MKTLQARRPACLDNTARPMPQPSAGIGMALRKTGSELAPCPAAGGLPTGDREVLDGNPHNR</sequence>
<feature type="region of interest" description="Disordered" evidence="1">
    <location>
        <begin position="1"/>
        <end position="27"/>
    </location>
</feature>
<accession>A0A8J4M1E2</accession>
<reference evidence="2" key="1">
    <citation type="submission" date="2021-04" db="EMBL/GenBank/DDBJ databases">
        <title>Draft genome sequence of Xylanibacillus composti strain K13.</title>
        <authorList>
            <person name="Uke A."/>
            <person name="Chhe C."/>
            <person name="Baramee S."/>
            <person name="Kosugi A."/>
        </authorList>
    </citation>
    <scope>NUCLEOTIDE SEQUENCE</scope>
    <source>
        <strain evidence="2">K13</strain>
    </source>
</reference>
<comment type="caution">
    <text evidence="2">The sequence shown here is derived from an EMBL/GenBank/DDBJ whole genome shotgun (WGS) entry which is preliminary data.</text>
</comment>
<name>A0A8J4M1E2_9BACL</name>
<keyword evidence="3" id="KW-1185">Reference proteome</keyword>
<gene>
    <name evidence="2" type="ORF">XYCOK13_15990</name>
</gene>
<protein>
    <submittedName>
        <fullName evidence="2">Uncharacterized protein</fullName>
    </submittedName>
</protein>
<evidence type="ECO:0000313" key="2">
    <source>
        <dbReference type="EMBL" id="GIQ68775.1"/>
    </source>
</evidence>
<dbReference type="EMBL" id="BOVK01000018">
    <property type="protein sequence ID" value="GIQ68775.1"/>
    <property type="molecule type" value="Genomic_DNA"/>
</dbReference>